<dbReference type="EC" id="3.1.1.24" evidence="2"/>
<dbReference type="InterPro" id="IPR029058">
    <property type="entry name" value="AB_hydrolase_fold"/>
</dbReference>
<dbReference type="Proteomes" id="UP000316541">
    <property type="component" value="Unassembled WGS sequence"/>
</dbReference>
<proteinExistence type="predicted"/>
<sequence>MILNHRFDGPPDAPVVVLGPSLGTTLGLWEPQLPALTAAWRVLRYDLPGHGGSPAASGLTRDLTVDDLAGAVLALLDRHGVQAAAYAGVSLGGAVGTALALRAPDRIASLILCCTSARFGTAESWRERAALVRAEGTKPLAEATRGRWFTPGFPDAERYLDMLRGVDPEGYAACCDALAVFDVRDRLGEIRAPALVIAGADDPATPPSHAEVLAGGIPEAALLVVPGAAHLATAERPDVATAAITKHLTIRWRTA</sequence>
<dbReference type="Gene3D" id="3.40.50.1820">
    <property type="entry name" value="alpha/beta hydrolase"/>
    <property type="match status" value="1"/>
</dbReference>
<comment type="caution">
    <text evidence="2">The sequence shown here is derived from an EMBL/GenBank/DDBJ whole genome shotgun (WGS) entry which is preliminary data.</text>
</comment>
<feature type="domain" description="AB hydrolase-1" evidence="1">
    <location>
        <begin position="14"/>
        <end position="127"/>
    </location>
</feature>
<dbReference type="InterPro" id="IPR000073">
    <property type="entry name" value="AB_hydrolase_1"/>
</dbReference>
<reference evidence="2 3" key="1">
    <citation type="submission" date="2019-07" db="EMBL/GenBank/DDBJ databases">
        <title>Microbispora hainanensis DSM 45428.</title>
        <authorList>
            <person name="Thawai C."/>
        </authorList>
    </citation>
    <scope>NUCLEOTIDE SEQUENCE [LARGE SCALE GENOMIC DNA]</scope>
    <source>
        <strain evidence="2 3">DSM 45428</strain>
    </source>
</reference>
<dbReference type="AlphaFoldDB" id="A0A544YY82"/>
<dbReference type="Pfam" id="PF00561">
    <property type="entry name" value="Abhydrolase_1"/>
    <property type="match status" value="2"/>
</dbReference>
<evidence type="ECO:0000313" key="2">
    <source>
        <dbReference type="EMBL" id="TQS21723.1"/>
    </source>
</evidence>
<dbReference type="PRINTS" id="PR00111">
    <property type="entry name" value="ABHYDROLASE"/>
</dbReference>
<dbReference type="RefSeq" id="WP_142618527.1">
    <property type="nucleotide sequence ID" value="NZ_VIRM01000010.1"/>
</dbReference>
<dbReference type="SUPFAM" id="SSF53474">
    <property type="entry name" value="alpha/beta-Hydrolases"/>
    <property type="match status" value="1"/>
</dbReference>
<organism evidence="2 3">
    <name type="scientific">Microbispora hainanensis</name>
    <dbReference type="NCBI Taxonomy" id="568844"/>
    <lineage>
        <taxon>Bacteria</taxon>
        <taxon>Bacillati</taxon>
        <taxon>Actinomycetota</taxon>
        <taxon>Actinomycetes</taxon>
        <taxon>Streptosporangiales</taxon>
        <taxon>Streptosporangiaceae</taxon>
        <taxon>Microbispora</taxon>
    </lineage>
</organism>
<dbReference type="PANTHER" id="PTHR43798">
    <property type="entry name" value="MONOACYLGLYCEROL LIPASE"/>
    <property type="match status" value="1"/>
</dbReference>
<dbReference type="PANTHER" id="PTHR43798:SF5">
    <property type="entry name" value="MONOACYLGLYCEROL LIPASE ABHD6"/>
    <property type="match status" value="1"/>
</dbReference>
<keyword evidence="2" id="KW-0378">Hydrolase</keyword>
<dbReference type="GO" id="GO:0016020">
    <property type="term" value="C:membrane"/>
    <property type="evidence" value="ECO:0007669"/>
    <property type="project" value="TreeGrafter"/>
</dbReference>
<protein>
    <submittedName>
        <fullName evidence="2">3-oxoadipate enol-lactonase</fullName>
        <ecNumber evidence="2">3.1.1.24</ecNumber>
    </submittedName>
</protein>
<dbReference type="GO" id="GO:0042952">
    <property type="term" value="P:beta-ketoadipate pathway"/>
    <property type="evidence" value="ECO:0007669"/>
    <property type="project" value="InterPro"/>
</dbReference>
<evidence type="ECO:0000313" key="3">
    <source>
        <dbReference type="Proteomes" id="UP000316541"/>
    </source>
</evidence>
<dbReference type="InterPro" id="IPR050266">
    <property type="entry name" value="AB_hydrolase_sf"/>
</dbReference>
<gene>
    <name evidence="2" type="primary">pcaD</name>
    <name evidence="2" type="ORF">FLX08_11035</name>
</gene>
<name>A0A544YY82_9ACTN</name>
<dbReference type="EMBL" id="VIRM01000010">
    <property type="protein sequence ID" value="TQS21723.1"/>
    <property type="molecule type" value="Genomic_DNA"/>
</dbReference>
<dbReference type="InterPro" id="IPR026968">
    <property type="entry name" value="PcaD/CatD"/>
</dbReference>
<evidence type="ECO:0000259" key="1">
    <source>
        <dbReference type="Pfam" id="PF00561"/>
    </source>
</evidence>
<dbReference type="GO" id="GO:0046464">
    <property type="term" value="P:acylglycerol catabolic process"/>
    <property type="evidence" value="ECO:0007669"/>
    <property type="project" value="TreeGrafter"/>
</dbReference>
<dbReference type="GO" id="GO:0047372">
    <property type="term" value="F:monoacylglycerol lipase activity"/>
    <property type="evidence" value="ECO:0007669"/>
    <property type="project" value="TreeGrafter"/>
</dbReference>
<accession>A0A544YY82</accession>
<dbReference type="NCBIfam" id="TIGR02427">
    <property type="entry name" value="protocat_pcaD"/>
    <property type="match status" value="1"/>
</dbReference>
<dbReference type="GO" id="GO:0047570">
    <property type="term" value="F:3-oxoadipate enol-lactonase activity"/>
    <property type="evidence" value="ECO:0007669"/>
    <property type="project" value="UniProtKB-EC"/>
</dbReference>
<feature type="domain" description="AB hydrolase-1" evidence="1">
    <location>
        <begin position="175"/>
        <end position="236"/>
    </location>
</feature>